<gene>
    <name evidence="2" type="ORF">MAM_06469</name>
</gene>
<dbReference type="Proteomes" id="UP000030816">
    <property type="component" value="Unassembled WGS sequence"/>
</dbReference>
<proteinExistence type="predicted"/>
<feature type="domain" description="C2H2-type" evidence="1">
    <location>
        <begin position="43"/>
        <end position="64"/>
    </location>
</feature>
<protein>
    <recommendedName>
        <fullName evidence="1">C2H2-type domain-containing protein</fullName>
    </recommendedName>
</protein>
<evidence type="ECO:0000313" key="3">
    <source>
        <dbReference type="Proteomes" id="UP000030816"/>
    </source>
</evidence>
<dbReference type="RefSeq" id="XP_040676694.1">
    <property type="nucleotide sequence ID" value="XM_040825267.1"/>
</dbReference>
<dbReference type="AlphaFoldDB" id="A0A0B2WNQ9"/>
<dbReference type="HOGENOM" id="CLU_031491_1_0_1"/>
<sequence length="255" mass="28875">MSIVREDGRFYCKSCNRFFADWEAIFKHKEYMRRTGAENHIHCKFCGLDFETQAAENSHVLKDHPQQQKLDCPGCGQGPFPRLASLISHIERGECIRIDETVLDEMREKKLEFARRLEVLTKEAVKNNYTSFVSPKQSASPRHIWRDAQDPGFNLTEVEFPGLSNKAGPTTPRSTVDGDHQNEAKTAWKGKKTLFPGATPAKTLTESQLNTVATPGPRMAFESMDPDDPDNPAFNAARYYSDVIEQYVCPKVRCG</sequence>
<dbReference type="EMBL" id="AZHE01000021">
    <property type="protein sequence ID" value="KHN95628.1"/>
    <property type="molecule type" value="Genomic_DNA"/>
</dbReference>
<dbReference type="PROSITE" id="PS00028">
    <property type="entry name" value="ZINC_FINGER_C2H2_1"/>
    <property type="match status" value="1"/>
</dbReference>
<dbReference type="GeneID" id="63740924"/>
<evidence type="ECO:0000259" key="1">
    <source>
        <dbReference type="PROSITE" id="PS00028"/>
    </source>
</evidence>
<comment type="caution">
    <text evidence="2">The sequence shown here is derived from an EMBL/GenBank/DDBJ whole genome shotgun (WGS) entry which is preliminary data.</text>
</comment>
<organism evidence="2 3">
    <name type="scientific">Metarhizium album (strain ARSEF 1941)</name>
    <dbReference type="NCBI Taxonomy" id="1081103"/>
    <lineage>
        <taxon>Eukaryota</taxon>
        <taxon>Fungi</taxon>
        <taxon>Dikarya</taxon>
        <taxon>Ascomycota</taxon>
        <taxon>Pezizomycotina</taxon>
        <taxon>Sordariomycetes</taxon>
        <taxon>Hypocreomycetidae</taxon>
        <taxon>Hypocreales</taxon>
        <taxon>Clavicipitaceae</taxon>
        <taxon>Metarhizium</taxon>
    </lineage>
</organism>
<name>A0A0B2WNQ9_METAS</name>
<dbReference type="OrthoDB" id="8117402at2759"/>
<reference evidence="2 3" key="1">
    <citation type="journal article" date="2014" name="Proc. Natl. Acad. Sci. U.S.A.">
        <title>Trajectory and genomic determinants of fungal-pathogen speciation and host adaptation.</title>
        <authorList>
            <person name="Hu X."/>
            <person name="Xiao G."/>
            <person name="Zheng P."/>
            <person name="Shang Y."/>
            <person name="Su Y."/>
            <person name="Zhang X."/>
            <person name="Liu X."/>
            <person name="Zhan S."/>
            <person name="St Leger R.J."/>
            <person name="Wang C."/>
        </authorList>
    </citation>
    <scope>NUCLEOTIDE SEQUENCE [LARGE SCALE GENOMIC DNA]</scope>
    <source>
        <strain evidence="2 3">ARSEF 1941</strain>
    </source>
</reference>
<dbReference type="InterPro" id="IPR013087">
    <property type="entry name" value="Znf_C2H2_type"/>
</dbReference>
<evidence type="ECO:0000313" key="2">
    <source>
        <dbReference type="EMBL" id="KHN95628.1"/>
    </source>
</evidence>
<dbReference type="STRING" id="1081103.A0A0B2WNQ9"/>
<accession>A0A0B2WNQ9</accession>
<dbReference type="Gene3D" id="3.30.160.60">
    <property type="entry name" value="Classic Zinc Finger"/>
    <property type="match status" value="1"/>
</dbReference>
<keyword evidence="3" id="KW-1185">Reference proteome</keyword>